<evidence type="ECO:0000259" key="1">
    <source>
        <dbReference type="Pfam" id="PF10988"/>
    </source>
</evidence>
<dbReference type="Pfam" id="PF10988">
    <property type="entry name" value="DUF2807"/>
    <property type="match status" value="1"/>
</dbReference>
<reference evidence="2 3" key="1">
    <citation type="submission" date="2021-01" db="EMBL/GenBank/DDBJ databases">
        <title>Chryseolinea sp. Jin1 Genome sequencing and assembly.</title>
        <authorList>
            <person name="Kim I."/>
        </authorList>
    </citation>
    <scope>NUCLEOTIDE SEQUENCE [LARGE SCALE GENOMIC DNA]</scope>
    <source>
        <strain evidence="2 3">Jin1</strain>
    </source>
</reference>
<accession>A0ABS1KLW0</accession>
<organism evidence="2 3">
    <name type="scientific">Chryseolinea lacunae</name>
    <dbReference type="NCBI Taxonomy" id="2801331"/>
    <lineage>
        <taxon>Bacteria</taxon>
        <taxon>Pseudomonadati</taxon>
        <taxon>Bacteroidota</taxon>
        <taxon>Cytophagia</taxon>
        <taxon>Cytophagales</taxon>
        <taxon>Fulvivirgaceae</taxon>
        <taxon>Chryseolinea</taxon>
    </lineage>
</organism>
<sequence>MKTCWSSLVLVVGGLLLVCCEPREYPAKVLPAFSAIQSNGYVTFNLVSGAENRVISTSLADAMYSVSNGVLVVNATGGKMTMSVNSLTRLNCNACSVENDAPLVADTLSMVIHAGSVNLQNITIHGYLGLTAQNTGTYKFSGTVPFFQVSNVNATSVKAFDLLADSVYVSSMNALPTEVNASKVVNVFIMSSGDVYYKGNPDIIRLTNTGSGKLVKK</sequence>
<feature type="domain" description="Putative auto-transporter adhesin head GIN" evidence="1">
    <location>
        <begin position="32"/>
        <end position="201"/>
    </location>
</feature>
<evidence type="ECO:0000313" key="3">
    <source>
        <dbReference type="Proteomes" id="UP000613030"/>
    </source>
</evidence>
<dbReference type="Gene3D" id="2.160.20.120">
    <property type="match status" value="1"/>
</dbReference>
<dbReference type="InterPro" id="IPR021255">
    <property type="entry name" value="DUF2807"/>
</dbReference>
<comment type="caution">
    <text evidence="2">The sequence shown here is derived from an EMBL/GenBank/DDBJ whole genome shotgun (WGS) entry which is preliminary data.</text>
</comment>
<gene>
    <name evidence="2" type="ORF">JI741_04340</name>
</gene>
<proteinExistence type="predicted"/>
<dbReference type="RefSeq" id="WP_202007724.1">
    <property type="nucleotide sequence ID" value="NZ_JAERRB010000001.1"/>
</dbReference>
<dbReference type="EMBL" id="JAERRB010000001">
    <property type="protein sequence ID" value="MBL0740431.1"/>
    <property type="molecule type" value="Genomic_DNA"/>
</dbReference>
<protein>
    <submittedName>
        <fullName evidence="2">DUF2807 domain-containing protein</fullName>
    </submittedName>
</protein>
<dbReference type="Proteomes" id="UP000613030">
    <property type="component" value="Unassembled WGS sequence"/>
</dbReference>
<keyword evidence="3" id="KW-1185">Reference proteome</keyword>
<evidence type="ECO:0000313" key="2">
    <source>
        <dbReference type="EMBL" id="MBL0740431.1"/>
    </source>
</evidence>
<name>A0ABS1KLW0_9BACT</name>